<dbReference type="Proteomes" id="UP000237925">
    <property type="component" value="Chromosome"/>
</dbReference>
<dbReference type="Pfam" id="PF00535">
    <property type="entry name" value="Glycos_transf_2"/>
    <property type="match status" value="1"/>
</dbReference>
<keyword evidence="4 7" id="KW-0808">Transferase</keyword>
<evidence type="ECO:0000256" key="2">
    <source>
        <dbReference type="ARBA" id="ARBA00022475"/>
    </source>
</evidence>
<keyword evidence="8" id="KW-1185">Reference proteome</keyword>
<evidence type="ECO:0000313" key="8">
    <source>
        <dbReference type="Proteomes" id="UP000237925"/>
    </source>
</evidence>
<evidence type="ECO:0000256" key="1">
    <source>
        <dbReference type="ARBA" id="ARBA00004236"/>
    </source>
</evidence>
<sequence length="230" mass="24195">MIAVVVPAHDEEALLGACLRSLARAAACPRLLGEEVRVIVALDDCRDRSASIAAAHGVQTLSLQARSVGQARAAGARVALAQGARWLSFTDADSTVAPDWIAAQLAEAAQCVCGTVEVADWSPHTPALRALYESGYSDTPGHRHIHGANLGVCAQAYARVGGFAPVCAHEDVKLVRMLQDSGARIAWSNRPRVRTSARLAARALEGFSLHLAQLHRQLHRAAPAAAAVAP</sequence>
<dbReference type="PANTHER" id="PTHR43646:SF2">
    <property type="entry name" value="GLYCOSYLTRANSFERASE 2-LIKE DOMAIN-CONTAINING PROTEIN"/>
    <property type="match status" value="1"/>
</dbReference>
<dbReference type="SUPFAM" id="SSF53448">
    <property type="entry name" value="Nucleotide-diphospho-sugar transferases"/>
    <property type="match status" value="1"/>
</dbReference>
<accession>A0A2R3QGS3</accession>
<gene>
    <name evidence="7" type="ORF">C6568_05095</name>
</gene>
<evidence type="ECO:0000313" key="7">
    <source>
        <dbReference type="EMBL" id="AVO50960.1"/>
    </source>
</evidence>
<protein>
    <submittedName>
        <fullName evidence="7">Glycosyl transferase</fullName>
    </submittedName>
</protein>
<dbReference type="RefSeq" id="WP_106685353.1">
    <property type="nucleotide sequence ID" value="NZ_CP027667.1"/>
</dbReference>
<dbReference type="InterPro" id="IPR029044">
    <property type="entry name" value="Nucleotide-diphossugar_trans"/>
</dbReference>
<dbReference type="KEGG" id="mela:C6568_05095"/>
<dbReference type="OrthoDB" id="9777873at2"/>
<dbReference type="InterPro" id="IPR001173">
    <property type="entry name" value="Glyco_trans_2-like"/>
</dbReference>
<dbReference type="PANTHER" id="PTHR43646">
    <property type="entry name" value="GLYCOSYLTRANSFERASE"/>
    <property type="match status" value="1"/>
</dbReference>
<dbReference type="GO" id="GO:0016757">
    <property type="term" value="F:glycosyltransferase activity"/>
    <property type="evidence" value="ECO:0007669"/>
    <property type="project" value="UniProtKB-KW"/>
</dbReference>
<name>A0A2R3QGS3_9BURK</name>
<reference evidence="7 8" key="1">
    <citation type="submission" date="2018-03" db="EMBL/GenBank/DDBJ databases">
        <title>Genome sequencing of Melaminivora sp.</title>
        <authorList>
            <person name="Kim S.-J."/>
            <person name="Heo J."/>
            <person name="Ahn J.-H."/>
            <person name="Kwon S.-W."/>
        </authorList>
    </citation>
    <scope>NUCLEOTIDE SEQUENCE [LARGE SCALE GENOMIC DNA]</scope>
    <source>
        <strain evidence="7 8">SC2-9</strain>
    </source>
</reference>
<dbReference type="EMBL" id="CP027667">
    <property type="protein sequence ID" value="AVO50960.1"/>
    <property type="molecule type" value="Genomic_DNA"/>
</dbReference>
<feature type="domain" description="Glycosyltransferase 2-like" evidence="6">
    <location>
        <begin position="4"/>
        <end position="129"/>
    </location>
</feature>
<organism evidence="7 8">
    <name type="scientific">Melaminivora suipulveris</name>
    <dbReference type="NCBI Taxonomy" id="2109913"/>
    <lineage>
        <taxon>Bacteria</taxon>
        <taxon>Pseudomonadati</taxon>
        <taxon>Pseudomonadota</taxon>
        <taxon>Betaproteobacteria</taxon>
        <taxon>Burkholderiales</taxon>
        <taxon>Comamonadaceae</taxon>
        <taxon>Melaminivora</taxon>
    </lineage>
</organism>
<comment type="subcellular location">
    <subcellularLocation>
        <location evidence="1">Cell membrane</location>
    </subcellularLocation>
</comment>
<dbReference type="AlphaFoldDB" id="A0A2R3QGS3"/>
<evidence type="ECO:0000256" key="5">
    <source>
        <dbReference type="ARBA" id="ARBA00023136"/>
    </source>
</evidence>
<evidence type="ECO:0000256" key="4">
    <source>
        <dbReference type="ARBA" id="ARBA00022679"/>
    </source>
</evidence>
<keyword evidence="2" id="KW-1003">Cell membrane</keyword>
<proteinExistence type="predicted"/>
<keyword evidence="5" id="KW-0472">Membrane</keyword>
<evidence type="ECO:0000256" key="3">
    <source>
        <dbReference type="ARBA" id="ARBA00022676"/>
    </source>
</evidence>
<dbReference type="Gene3D" id="3.90.550.10">
    <property type="entry name" value="Spore Coat Polysaccharide Biosynthesis Protein SpsA, Chain A"/>
    <property type="match status" value="1"/>
</dbReference>
<evidence type="ECO:0000259" key="6">
    <source>
        <dbReference type="Pfam" id="PF00535"/>
    </source>
</evidence>
<keyword evidence="3" id="KW-0328">Glycosyltransferase</keyword>
<dbReference type="GO" id="GO:0005886">
    <property type="term" value="C:plasma membrane"/>
    <property type="evidence" value="ECO:0007669"/>
    <property type="project" value="UniProtKB-SubCell"/>
</dbReference>